<evidence type="ECO:0000313" key="6">
    <source>
        <dbReference type="EMBL" id="GIG33014.1"/>
    </source>
</evidence>
<evidence type="ECO:0000313" key="7">
    <source>
        <dbReference type="EMBL" id="NYD87782.1"/>
    </source>
</evidence>
<dbReference type="AlphaFoldDB" id="A0A7Y9JZE3"/>
<evidence type="ECO:0000256" key="3">
    <source>
        <dbReference type="ARBA" id="ARBA00022801"/>
    </source>
</evidence>
<evidence type="ECO:0000256" key="1">
    <source>
        <dbReference type="ARBA" id="ARBA00022612"/>
    </source>
</evidence>
<dbReference type="Proteomes" id="UP000618382">
    <property type="component" value="Unassembled WGS sequence"/>
</dbReference>
<dbReference type="Proteomes" id="UP000577956">
    <property type="component" value="Unassembled WGS sequence"/>
</dbReference>
<keyword evidence="9" id="KW-1185">Reference proteome</keyword>
<feature type="region of interest" description="Disordered" evidence="4">
    <location>
        <begin position="1"/>
        <end position="42"/>
    </location>
</feature>
<organism evidence="7 8">
    <name type="scientific">Cellulomonas oligotrophica</name>
    <dbReference type="NCBI Taxonomy" id="931536"/>
    <lineage>
        <taxon>Bacteria</taxon>
        <taxon>Bacillati</taxon>
        <taxon>Actinomycetota</taxon>
        <taxon>Actinomycetes</taxon>
        <taxon>Micrococcales</taxon>
        <taxon>Cellulomonadaceae</taxon>
        <taxon>Cellulomonas</taxon>
    </lineage>
</organism>
<keyword evidence="1" id="KW-1188">Viral release from host cell</keyword>
<dbReference type="EMBL" id="JACCBK010000001">
    <property type="protein sequence ID" value="NYD87782.1"/>
    <property type="molecule type" value="Genomic_DNA"/>
</dbReference>
<dbReference type="GO" id="GO:0006508">
    <property type="term" value="P:proteolysis"/>
    <property type="evidence" value="ECO:0007669"/>
    <property type="project" value="UniProtKB-KW"/>
</dbReference>
<dbReference type="InterPro" id="IPR054613">
    <property type="entry name" value="Peptidase_S78_dom"/>
</dbReference>
<dbReference type="Pfam" id="PF04586">
    <property type="entry name" value="Peptidase_S78"/>
    <property type="match status" value="1"/>
</dbReference>
<proteinExistence type="predicted"/>
<evidence type="ECO:0000259" key="5">
    <source>
        <dbReference type="Pfam" id="PF04586"/>
    </source>
</evidence>
<feature type="domain" description="Prohead serine protease" evidence="5">
    <location>
        <begin position="57"/>
        <end position="203"/>
    </location>
</feature>
<accession>A0A7Y9JZE3</accession>
<evidence type="ECO:0000256" key="4">
    <source>
        <dbReference type="SAM" id="MobiDB-lite"/>
    </source>
</evidence>
<sequence>MDETTQQRIAHAAKARGEQLQADRGGRPRQRRSAPHDGSRPIVSVRSRCELRAAATDSSLLHFVGVASTYEQPYEMYDAWGPYTEVVTAGAGSASLARADLDVPLVLQHQSLRRIARTTNGTLTLAEDDGGLHVDAPALDPADPDVAYIAPKLAARLVDEMSFMFRIVRGAWSSDYTEYRIHEYDIHRGDVAIVGYGANPFTTGDLRSAPTPAVARASAPIPHRSEYLRLATF</sequence>
<keyword evidence="3" id="KW-0378">Hydrolase</keyword>
<keyword evidence="2" id="KW-0645">Protease</keyword>
<reference evidence="7 8" key="1">
    <citation type="submission" date="2020-07" db="EMBL/GenBank/DDBJ databases">
        <title>Sequencing the genomes of 1000 actinobacteria strains.</title>
        <authorList>
            <person name="Klenk H.-P."/>
        </authorList>
    </citation>
    <scope>NUCLEOTIDE SEQUENCE [LARGE SCALE GENOMIC DNA]</scope>
    <source>
        <strain evidence="7 8">DSM 24482</strain>
    </source>
</reference>
<dbReference type="EMBL" id="BONN01000005">
    <property type="protein sequence ID" value="GIG33014.1"/>
    <property type="molecule type" value="Genomic_DNA"/>
</dbReference>
<evidence type="ECO:0000313" key="9">
    <source>
        <dbReference type="Proteomes" id="UP000618382"/>
    </source>
</evidence>
<dbReference type="GO" id="GO:0008233">
    <property type="term" value="F:peptidase activity"/>
    <property type="evidence" value="ECO:0007669"/>
    <property type="project" value="UniProtKB-KW"/>
</dbReference>
<comment type="caution">
    <text evidence="7">The sequence shown here is derived from an EMBL/GenBank/DDBJ whole genome shotgun (WGS) entry which is preliminary data.</text>
</comment>
<name>A0A7Y9JZE3_9CELL</name>
<dbReference type="RefSeq" id="WP_140460104.1">
    <property type="nucleotide sequence ID" value="NZ_BAABFI010000010.1"/>
</dbReference>
<gene>
    <name evidence="7" type="ORF">BKA21_003331</name>
    <name evidence="6" type="ORF">Col01nite_21730</name>
</gene>
<evidence type="ECO:0000313" key="8">
    <source>
        <dbReference type="Proteomes" id="UP000577956"/>
    </source>
</evidence>
<reference evidence="6 9" key="2">
    <citation type="submission" date="2021-01" db="EMBL/GenBank/DDBJ databases">
        <title>Whole genome shotgun sequence of Cellulomonas oligotrophica NBRC 109435.</title>
        <authorList>
            <person name="Komaki H."/>
            <person name="Tamura T."/>
        </authorList>
    </citation>
    <scope>NUCLEOTIDE SEQUENCE [LARGE SCALE GENOMIC DNA]</scope>
    <source>
        <strain evidence="6 9">NBRC 109435</strain>
    </source>
</reference>
<evidence type="ECO:0000256" key="2">
    <source>
        <dbReference type="ARBA" id="ARBA00022670"/>
    </source>
</evidence>
<protein>
    <recommendedName>
        <fullName evidence="5">Prohead serine protease domain-containing protein</fullName>
    </recommendedName>
</protein>